<dbReference type="OrthoDB" id="9810148at2"/>
<dbReference type="SUPFAM" id="SSF52540">
    <property type="entry name" value="P-loop containing nucleoside triphosphate hydrolases"/>
    <property type="match status" value="1"/>
</dbReference>
<protein>
    <submittedName>
        <fullName evidence="1">Putative HolB</fullName>
        <ecNumber evidence="1">2.7.7.7</ecNumber>
    </submittedName>
</protein>
<proteinExistence type="predicted"/>
<keyword evidence="1" id="KW-0548">Nucleotidyltransferase</keyword>
<dbReference type="Gene3D" id="3.40.50.300">
    <property type="entry name" value="P-loop containing nucleotide triphosphate hydrolases"/>
    <property type="match status" value="1"/>
</dbReference>
<dbReference type="Proteomes" id="UP000191931">
    <property type="component" value="Unassembled WGS sequence"/>
</dbReference>
<dbReference type="RefSeq" id="WP_080803621.1">
    <property type="nucleotide sequence ID" value="NZ_LT828544.1"/>
</dbReference>
<dbReference type="AlphaFoldDB" id="A0A1W1HLE1"/>
<dbReference type="PANTHER" id="PTHR11669:SF8">
    <property type="entry name" value="DNA POLYMERASE III SUBUNIT DELTA"/>
    <property type="match status" value="1"/>
</dbReference>
<dbReference type="PANTHER" id="PTHR11669">
    <property type="entry name" value="REPLICATION FACTOR C / DNA POLYMERASE III GAMMA-TAU SUBUNIT"/>
    <property type="match status" value="1"/>
</dbReference>
<dbReference type="GO" id="GO:0003887">
    <property type="term" value="F:DNA-directed DNA polymerase activity"/>
    <property type="evidence" value="ECO:0007669"/>
    <property type="project" value="UniProtKB-EC"/>
</dbReference>
<evidence type="ECO:0000313" key="1">
    <source>
        <dbReference type="EMBL" id="SLM33273.1"/>
    </source>
</evidence>
<organism evidence="1 2">
    <name type="scientific">Desulfamplus magnetovallimortis</name>
    <dbReference type="NCBI Taxonomy" id="1246637"/>
    <lineage>
        <taxon>Bacteria</taxon>
        <taxon>Pseudomonadati</taxon>
        <taxon>Thermodesulfobacteriota</taxon>
        <taxon>Desulfobacteria</taxon>
        <taxon>Desulfobacterales</taxon>
        <taxon>Desulfobacteraceae</taxon>
        <taxon>Desulfamplus</taxon>
    </lineage>
</organism>
<keyword evidence="2" id="KW-1185">Reference proteome</keyword>
<dbReference type="Pfam" id="PF13177">
    <property type="entry name" value="DNA_pol3_delta2"/>
    <property type="match status" value="1"/>
</dbReference>
<dbReference type="InterPro" id="IPR027417">
    <property type="entry name" value="P-loop_NTPase"/>
</dbReference>
<dbReference type="EC" id="2.7.7.7" evidence="1"/>
<evidence type="ECO:0000313" key="2">
    <source>
        <dbReference type="Proteomes" id="UP000191931"/>
    </source>
</evidence>
<dbReference type="EMBL" id="FWEV01000346">
    <property type="protein sequence ID" value="SLM33273.1"/>
    <property type="molecule type" value="Genomic_DNA"/>
</dbReference>
<dbReference type="InterPro" id="IPR050238">
    <property type="entry name" value="DNA_Rep/Repair_Clamp_Loader"/>
</dbReference>
<accession>A0A1W1HLE1</accession>
<dbReference type="STRING" id="1246637.MTBBW1_990002"/>
<gene>
    <name evidence="1" type="ORF">MTBBW1_990002</name>
</gene>
<keyword evidence="1" id="KW-0808">Transferase</keyword>
<dbReference type="GO" id="GO:0006261">
    <property type="term" value="P:DNA-templated DNA replication"/>
    <property type="evidence" value="ECO:0007669"/>
    <property type="project" value="TreeGrafter"/>
</dbReference>
<name>A0A1W1HLE1_9BACT</name>
<sequence length="430" mass="48232">MSLGQREHDFDVSQQHPVPASIIQMDDLKLLILNTKVPNALLFTGNNGAGREESARFIAKSLNCFNRHAQTSGFACNLCRSCLKIDAGMHPDIITLFPEKNVIKTDMIKELCNAIAAKPHEAAIRMVMIIDAHSMNQEAGNAILKRLEEPPERTFFVLTAPDLNLLMPTIISRCRHIRFKPVSVSAVTEDLIKKWAIPEKMAKIAARTSDGNIKKAMMLLNIAAPDNKILSEANIYNPSETKTIKAKRWVQANGEQESNNSPDSANKPVDWIKRRHWLLSRLFLLVKPDRPSDLHHTNPAAKSAVISRYASASNTNLRHLSNKNTLNAMMLAHELSKNEELLEDSILIIKLWLRDIAVVKCIGKSSLSTDLVVNRDFGKHVQYIAQILPSNFSMQSLEAIHTAEKRLESNASVRLILENFFLSLISFCYS</sequence>
<reference evidence="1 2" key="1">
    <citation type="submission" date="2017-03" db="EMBL/GenBank/DDBJ databases">
        <authorList>
            <person name="Afonso C.L."/>
            <person name="Miller P.J."/>
            <person name="Scott M.A."/>
            <person name="Spackman E."/>
            <person name="Goraichik I."/>
            <person name="Dimitrov K.M."/>
            <person name="Suarez D.L."/>
            <person name="Swayne D.E."/>
        </authorList>
    </citation>
    <scope>NUCLEOTIDE SEQUENCE [LARGE SCALE GENOMIC DNA]</scope>
    <source>
        <strain evidence="1">PRJEB14757</strain>
    </source>
</reference>